<dbReference type="InterPro" id="IPR036514">
    <property type="entry name" value="SGNH_hydro_sf"/>
</dbReference>
<proteinExistence type="predicted"/>
<feature type="domain" description="GSCFA" evidence="1">
    <location>
        <begin position="22"/>
        <end position="257"/>
    </location>
</feature>
<dbReference type="AlphaFoldDB" id="A0A0W8FWV6"/>
<accession>A0A0W8FWV6</accession>
<dbReference type="SUPFAM" id="SSF52266">
    <property type="entry name" value="SGNH hydrolase"/>
    <property type="match status" value="1"/>
</dbReference>
<gene>
    <name evidence="2" type="ORF">ASZ90_004851</name>
</gene>
<dbReference type="InterPro" id="IPR014982">
    <property type="entry name" value="GSCFA"/>
</dbReference>
<evidence type="ECO:0000259" key="1">
    <source>
        <dbReference type="Pfam" id="PF08885"/>
    </source>
</evidence>
<reference evidence="2" key="1">
    <citation type="journal article" date="2015" name="Proc. Natl. Acad. Sci. U.S.A.">
        <title>Networks of energetic and metabolic interactions define dynamics in microbial communities.</title>
        <authorList>
            <person name="Embree M."/>
            <person name="Liu J.K."/>
            <person name="Al-Bassam M.M."/>
            <person name="Zengler K."/>
        </authorList>
    </citation>
    <scope>NUCLEOTIDE SEQUENCE</scope>
</reference>
<dbReference type="EMBL" id="LNQE01000715">
    <property type="protein sequence ID" value="KUG25324.1"/>
    <property type="molecule type" value="Genomic_DNA"/>
</dbReference>
<sequence>MKFRTKIEIEPFPIKIEHNETIFTIGSCFAENVGNYFLKYKFNSLINPFGVLYNTASIKNSFELITLKKVFTKDDLIFDQGEWHSFFHHSDFSNHSAATVLENINHNSKLVSDFIKKVDWVIISLGTSFVYRHIEKNIIVSNCHKIPSKEFSKEFLTVEENSNNISELINLIRNESPGVKIVLTVSPIRHWKDGAHQNQLSKSSLHLACNNIINSFENVFYFPSYEIVIDELRDYRFYNIDMLHPNDQAVEYIWEKFSQTVLSDKCKLLITEIKRIIDASEHKVRNLHSVKTKEFASSQINKIKSLVKIHPHLNFDDELKKFFLYLNENNLRETK</sequence>
<comment type="caution">
    <text evidence="2">The sequence shown here is derived from an EMBL/GenBank/DDBJ whole genome shotgun (WGS) entry which is preliminary data.</text>
</comment>
<organism evidence="2">
    <name type="scientific">hydrocarbon metagenome</name>
    <dbReference type="NCBI Taxonomy" id="938273"/>
    <lineage>
        <taxon>unclassified sequences</taxon>
        <taxon>metagenomes</taxon>
        <taxon>ecological metagenomes</taxon>
    </lineage>
</organism>
<dbReference type="Gene3D" id="3.40.50.1110">
    <property type="entry name" value="SGNH hydrolase"/>
    <property type="match status" value="1"/>
</dbReference>
<name>A0A0W8FWV6_9ZZZZ</name>
<evidence type="ECO:0000313" key="2">
    <source>
        <dbReference type="EMBL" id="KUG25324.1"/>
    </source>
</evidence>
<protein>
    <recommendedName>
        <fullName evidence="1">GSCFA domain-containing protein</fullName>
    </recommendedName>
</protein>
<dbReference type="Pfam" id="PF08885">
    <property type="entry name" value="GSCFA"/>
    <property type="match status" value="1"/>
</dbReference>
<dbReference type="CDD" id="cd00229">
    <property type="entry name" value="SGNH_hydrolase"/>
    <property type="match status" value="1"/>
</dbReference>